<keyword evidence="2" id="KW-0732">Signal</keyword>
<keyword evidence="4" id="KW-1185">Reference proteome</keyword>
<dbReference type="Proteomes" id="UP000800235">
    <property type="component" value="Unassembled WGS sequence"/>
</dbReference>
<feature type="signal peptide" evidence="2">
    <location>
        <begin position="1"/>
        <end position="20"/>
    </location>
</feature>
<evidence type="ECO:0000256" key="1">
    <source>
        <dbReference type="SAM" id="MobiDB-lite"/>
    </source>
</evidence>
<evidence type="ECO:0000313" key="3">
    <source>
        <dbReference type="EMBL" id="KAF2418462.1"/>
    </source>
</evidence>
<feature type="compositionally biased region" description="Basic and acidic residues" evidence="1">
    <location>
        <begin position="50"/>
        <end position="59"/>
    </location>
</feature>
<feature type="compositionally biased region" description="Polar residues" evidence="1">
    <location>
        <begin position="65"/>
        <end position="77"/>
    </location>
</feature>
<feature type="region of interest" description="Disordered" evidence="1">
    <location>
        <begin position="29"/>
        <end position="89"/>
    </location>
</feature>
<evidence type="ECO:0000256" key="2">
    <source>
        <dbReference type="SAM" id="SignalP"/>
    </source>
</evidence>
<gene>
    <name evidence="3" type="ORF">EJ08DRAFT_654299</name>
</gene>
<feature type="compositionally biased region" description="Basic and acidic residues" evidence="1">
    <location>
        <begin position="79"/>
        <end position="89"/>
    </location>
</feature>
<organism evidence="3 4">
    <name type="scientific">Tothia fuscella</name>
    <dbReference type="NCBI Taxonomy" id="1048955"/>
    <lineage>
        <taxon>Eukaryota</taxon>
        <taxon>Fungi</taxon>
        <taxon>Dikarya</taxon>
        <taxon>Ascomycota</taxon>
        <taxon>Pezizomycotina</taxon>
        <taxon>Dothideomycetes</taxon>
        <taxon>Pleosporomycetidae</taxon>
        <taxon>Venturiales</taxon>
        <taxon>Cylindrosympodiaceae</taxon>
        <taxon>Tothia</taxon>
    </lineage>
</organism>
<name>A0A9P4TSV2_9PEZI</name>
<accession>A0A9P4TSV2</accession>
<evidence type="ECO:0000313" key="4">
    <source>
        <dbReference type="Proteomes" id="UP000800235"/>
    </source>
</evidence>
<protein>
    <submittedName>
        <fullName evidence="3">Uncharacterized protein</fullName>
    </submittedName>
</protein>
<sequence>MALLAGAQIGLSLPLSSLWATVSLETAAPSHRGSSSVAKLKNIAGAPSKNDTKAEKSEGKGTMMSDISNPFSDTSSPKFRRDIKAQNRI</sequence>
<feature type="chain" id="PRO_5040437817" evidence="2">
    <location>
        <begin position="21"/>
        <end position="89"/>
    </location>
</feature>
<comment type="caution">
    <text evidence="3">The sequence shown here is derived from an EMBL/GenBank/DDBJ whole genome shotgun (WGS) entry which is preliminary data.</text>
</comment>
<dbReference type="EMBL" id="MU007128">
    <property type="protein sequence ID" value="KAF2418462.1"/>
    <property type="molecule type" value="Genomic_DNA"/>
</dbReference>
<dbReference type="AlphaFoldDB" id="A0A9P4TSV2"/>
<reference evidence="3" key="1">
    <citation type="journal article" date="2020" name="Stud. Mycol.">
        <title>101 Dothideomycetes genomes: a test case for predicting lifestyles and emergence of pathogens.</title>
        <authorList>
            <person name="Haridas S."/>
            <person name="Albert R."/>
            <person name="Binder M."/>
            <person name="Bloem J."/>
            <person name="Labutti K."/>
            <person name="Salamov A."/>
            <person name="Andreopoulos B."/>
            <person name="Baker S."/>
            <person name="Barry K."/>
            <person name="Bills G."/>
            <person name="Bluhm B."/>
            <person name="Cannon C."/>
            <person name="Castanera R."/>
            <person name="Culley D."/>
            <person name="Daum C."/>
            <person name="Ezra D."/>
            <person name="Gonzalez J."/>
            <person name="Henrissat B."/>
            <person name="Kuo A."/>
            <person name="Liang C."/>
            <person name="Lipzen A."/>
            <person name="Lutzoni F."/>
            <person name="Magnuson J."/>
            <person name="Mondo S."/>
            <person name="Nolan M."/>
            <person name="Ohm R."/>
            <person name="Pangilinan J."/>
            <person name="Park H.-J."/>
            <person name="Ramirez L."/>
            <person name="Alfaro M."/>
            <person name="Sun H."/>
            <person name="Tritt A."/>
            <person name="Yoshinaga Y."/>
            <person name="Zwiers L.-H."/>
            <person name="Turgeon B."/>
            <person name="Goodwin S."/>
            <person name="Spatafora J."/>
            <person name="Crous P."/>
            <person name="Grigoriev I."/>
        </authorList>
    </citation>
    <scope>NUCLEOTIDE SEQUENCE</scope>
    <source>
        <strain evidence="3">CBS 130266</strain>
    </source>
</reference>
<proteinExistence type="predicted"/>